<comment type="function">
    <text evidence="1">Binds directly to 16S ribosomal RNA.</text>
</comment>
<dbReference type="Gene3D" id="1.20.58.110">
    <property type="entry name" value="Ribosomal protein S20"/>
    <property type="match status" value="1"/>
</dbReference>
<evidence type="ECO:0000313" key="8">
    <source>
        <dbReference type="EMBL" id="WPX97512.1"/>
    </source>
</evidence>
<organism evidence="8 9">
    <name type="scientific">Candidatus Fokinia crypta</name>
    <dbReference type="NCBI Taxonomy" id="1920990"/>
    <lineage>
        <taxon>Bacteria</taxon>
        <taxon>Pseudomonadati</taxon>
        <taxon>Pseudomonadota</taxon>
        <taxon>Alphaproteobacteria</taxon>
        <taxon>Rickettsiales</taxon>
        <taxon>Candidatus Midichloriaceae</taxon>
        <taxon>Candidatus Fokinia</taxon>
    </lineage>
</organism>
<evidence type="ECO:0000256" key="4">
    <source>
        <dbReference type="ARBA" id="ARBA00022980"/>
    </source>
</evidence>
<dbReference type="SUPFAM" id="SSF46992">
    <property type="entry name" value="Ribosomal protein S20"/>
    <property type="match status" value="1"/>
</dbReference>
<evidence type="ECO:0000256" key="1">
    <source>
        <dbReference type="ARBA" id="ARBA00003134"/>
    </source>
</evidence>
<evidence type="ECO:0000256" key="5">
    <source>
        <dbReference type="ARBA" id="ARBA00023274"/>
    </source>
</evidence>
<keyword evidence="3" id="KW-0694">RNA-binding</keyword>
<dbReference type="NCBIfam" id="TIGR00029">
    <property type="entry name" value="S20"/>
    <property type="match status" value="1"/>
</dbReference>
<keyword evidence="4 8" id="KW-0689">Ribosomal protein</keyword>
<sequence>MAQKHISAVKARARSLKQYKRNRAVKSKVKTFVSNLRKKVTDVIRNDLPRDEVFILLRTVESEIMKAKSKGVLKLNTASRMVSNITHYVKKSLQTYA</sequence>
<evidence type="ECO:0000313" key="9">
    <source>
        <dbReference type="Proteomes" id="UP001325140"/>
    </source>
</evidence>
<evidence type="ECO:0000256" key="2">
    <source>
        <dbReference type="ARBA" id="ARBA00022730"/>
    </source>
</evidence>
<gene>
    <name evidence="8" type="ORF">Fokcrypt_00015</name>
</gene>
<evidence type="ECO:0000256" key="3">
    <source>
        <dbReference type="ARBA" id="ARBA00022884"/>
    </source>
</evidence>
<evidence type="ECO:0000256" key="7">
    <source>
        <dbReference type="ARBA" id="ARBA00035343"/>
    </source>
</evidence>
<name>A0ABZ0UNN7_9RICK</name>
<dbReference type="InterPro" id="IPR002583">
    <property type="entry name" value="Ribosomal_bS20"/>
</dbReference>
<proteinExistence type="predicted"/>
<keyword evidence="5" id="KW-0687">Ribonucleoprotein</keyword>
<keyword evidence="9" id="KW-1185">Reference proteome</keyword>
<evidence type="ECO:0000256" key="6">
    <source>
        <dbReference type="ARBA" id="ARBA00035136"/>
    </source>
</evidence>
<protein>
    <recommendedName>
        <fullName evidence="6">Small ribosomal subunit protein bS20</fullName>
    </recommendedName>
    <alternativeName>
        <fullName evidence="7">30S ribosomal protein S20</fullName>
    </alternativeName>
</protein>
<accession>A0ABZ0UNN7</accession>
<dbReference type="GO" id="GO:0005840">
    <property type="term" value="C:ribosome"/>
    <property type="evidence" value="ECO:0007669"/>
    <property type="project" value="UniProtKB-KW"/>
</dbReference>
<dbReference type="InterPro" id="IPR036510">
    <property type="entry name" value="Ribosomal_bS20_sf"/>
</dbReference>
<dbReference type="EMBL" id="CP110343">
    <property type="protein sequence ID" value="WPX97512.1"/>
    <property type="molecule type" value="Genomic_DNA"/>
</dbReference>
<keyword evidence="2" id="KW-0699">rRNA-binding</keyword>
<dbReference type="Pfam" id="PF01649">
    <property type="entry name" value="Ribosomal_S20p"/>
    <property type="match status" value="1"/>
</dbReference>
<dbReference type="RefSeq" id="WP_323722173.1">
    <property type="nucleotide sequence ID" value="NZ_CP110343.1"/>
</dbReference>
<reference evidence="8" key="1">
    <citation type="submission" date="2022-10" db="EMBL/GenBank/DDBJ databases">
        <title>Host association and intracellularity evolved multiple times independently in the Rickettsiales.</title>
        <authorList>
            <person name="Castelli M."/>
            <person name="Nardi T."/>
            <person name="Gammuto L."/>
            <person name="Bellinzona G."/>
            <person name="Sabaneyeva E."/>
            <person name="Potekhin A."/>
            <person name="Serra V."/>
            <person name="Petroni G."/>
            <person name="Sassera D."/>
        </authorList>
    </citation>
    <scope>NUCLEOTIDE SEQUENCE [LARGE SCALE GENOMIC DNA]</scope>
    <source>
        <strain evidence="8">US_Bl 11III1</strain>
    </source>
</reference>
<dbReference type="Proteomes" id="UP001325140">
    <property type="component" value="Chromosome"/>
</dbReference>